<feature type="region of interest" description="Disordered" evidence="1">
    <location>
        <begin position="474"/>
        <end position="495"/>
    </location>
</feature>
<evidence type="ECO:0000313" key="4">
    <source>
        <dbReference type="EnsemblPlants" id="ORUFI07G01940.1"/>
    </source>
</evidence>
<sequence>MEQIRERCYNKDDYAFRIVLTKLNQPGIEIISPMDDDISSFLRNCSDDADEVRWLFPKHAKWEIWRSSELSVNGERHWTVLVQIAAINTTAVVAADARELGRSIAPSALLLIHAIWTCYLWGAFFMARQSFALGRNPRLVLGYMKDVLPLHDVASSGPSDHVPPPPLLVMGEDTVNVQKRPNSYTVNNNNNNNNNNNQQRAGLVTLDKIWQLMDDKNSLTRRTVQGQGLLKLKDVCLSFALFKLLRCRFAKYTADELKFTWVENFIWQGLLLISSSTHDGGSSSSSRRVFKVIEDELSFIHDYYYSSIPTFYSPNTCWLPILIFSTSLFTLAYSLCLAVLSTMLGWNPIDSQLYMVYFAMQKSRARDIASLFCSNWTEVVLICRYVVHKTVMVMGWMLTILRCSGCKLVNNPWKDEMNLDLQLNPGDDASSNKVVDANIVSSSPAPHPLSAAAARENQERQGAKSSIIAKLIRSSKGSPPADQRHGVSAPPERAAGQRQPALGMLIFFFFFLF</sequence>
<keyword evidence="2" id="KW-0472">Membrane</keyword>
<evidence type="ECO:0000259" key="3">
    <source>
        <dbReference type="Pfam" id="PF13968"/>
    </source>
</evidence>
<evidence type="ECO:0000313" key="5">
    <source>
        <dbReference type="Proteomes" id="UP000008022"/>
    </source>
</evidence>
<dbReference type="STRING" id="4529.A0A0E0Q3Q2"/>
<dbReference type="Gramene" id="ORUFI07G01940.1">
    <property type="protein sequence ID" value="ORUFI07G01940.1"/>
    <property type="gene ID" value="ORUFI07G01940"/>
</dbReference>
<dbReference type="InterPro" id="IPR025315">
    <property type="entry name" value="DUF4220"/>
</dbReference>
<evidence type="ECO:0000256" key="2">
    <source>
        <dbReference type="SAM" id="Phobius"/>
    </source>
</evidence>
<dbReference type="HOGENOM" id="CLU_531447_0_0_1"/>
<reference evidence="5" key="1">
    <citation type="submission" date="2013-06" db="EMBL/GenBank/DDBJ databases">
        <authorList>
            <person name="Zhao Q."/>
        </authorList>
    </citation>
    <scope>NUCLEOTIDE SEQUENCE</scope>
    <source>
        <strain evidence="5">cv. W1943</strain>
    </source>
</reference>
<reference evidence="4" key="2">
    <citation type="submission" date="2015-06" db="UniProtKB">
        <authorList>
            <consortium name="EnsemblPlants"/>
        </authorList>
    </citation>
    <scope>IDENTIFICATION</scope>
</reference>
<dbReference type="eggNOG" id="ENOG502QSWW">
    <property type="taxonomic scope" value="Eukaryota"/>
</dbReference>
<proteinExistence type="predicted"/>
<dbReference type="Proteomes" id="UP000008022">
    <property type="component" value="Unassembled WGS sequence"/>
</dbReference>
<name>A0A0E0Q3Q2_ORYRU</name>
<keyword evidence="2" id="KW-0812">Transmembrane</keyword>
<dbReference type="Pfam" id="PF13968">
    <property type="entry name" value="DUF4220"/>
    <property type="match status" value="1"/>
</dbReference>
<dbReference type="EnsemblPlants" id="ORUFI07G01940.1">
    <property type="protein sequence ID" value="ORUFI07G01940.1"/>
    <property type="gene ID" value="ORUFI07G01940"/>
</dbReference>
<feature type="transmembrane region" description="Helical" evidence="2">
    <location>
        <begin position="108"/>
        <end position="127"/>
    </location>
</feature>
<dbReference type="AlphaFoldDB" id="A0A0E0Q3Q2"/>
<evidence type="ECO:0000256" key="1">
    <source>
        <dbReference type="SAM" id="MobiDB-lite"/>
    </source>
</evidence>
<feature type="domain" description="DUF4220" evidence="3">
    <location>
        <begin position="128"/>
        <end position="417"/>
    </location>
</feature>
<keyword evidence="5" id="KW-1185">Reference proteome</keyword>
<dbReference type="PANTHER" id="PTHR31325">
    <property type="entry name" value="OS01G0798800 PROTEIN-RELATED"/>
    <property type="match status" value="1"/>
</dbReference>
<protein>
    <recommendedName>
        <fullName evidence="3">DUF4220 domain-containing protein</fullName>
    </recommendedName>
</protein>
<accession>A0A0E0Q3Q2</accession>
<organism evidence="4 5">
    <name type="scientific">Oryza rufipogon</name>
    <name type="common">Brownbeard rice</name>
    <name type="synonym">Asian wild rice</name>
    <dbReference type="NCBI Taxonomy" id="4529"/>
    <lineage>
        <taxon>Eukaryota</taxon>
        <taxon>Viridiplantae</taxon>
        <taxon>Streptophyta</taxon>
        <taxon>Embryophyta</taxon>
        <taxon>Tracheophyta</taxon>
        <taxon>Spermatophyta</taxon>
        <taxon>Magnoliopsida</taxon>
        <taxon>Liliopsida</taxon>
        <taxon>Poales</taxon>
        <taxon>Poaceae</taxon>
        <taxon>BOP clade</taxon>
        <taxon>Oryzoideae</taxon>
        <taxon>Oryzeae</taxon>
        <taxon>Oryzinae</taxon>
        <taxon>Oryza</taxon>
    </lineage>
</organism>
<keyword evidence="2" id="KW-1133">Transmembrane helix</keyword>